<organism evidence="1">
    <name type="scientific">termite gut metagenome</name>
    <dbReference type="NCBI Taxonomy" id="433724"/>
    <lineage>
        <taxon>unclassified sequences</taxon>
        <taxon>metagenomes</taxon>
        <taxon>organismal metagenomes</taxon>
    </lineage>
</organism>
<comment type="caution">
    <text evidence="1">The sequence shown here is derived from an EMBL/GenBank/DDBJ whole genome shotgun (WGS) entry which is preliminary data.</text>
</comment>
<dbReference type="AlphaFoldDB" id="A0A5J4STC3"/>
<sequence>MIVITLAELKTNQNKYFDLAEKEKVVVRRGGKIIELVLSDEVSTNLSPSADP</sequence>
<accession>A0A5J4STC3</accession>
<dbReference type="EMBL" id="SNRY01000047">
    <property type="protein sequence ID" value="KAA6349416.1"/>
    <property type="molecule type" value="Genomic_DNA"/>
</dbReference>
<evidence type="ECO:0008006" key="2">
    <source>
        <dbReference type="Google" id="ProtNLM"/>
    </source>
</evidence>
<name>A0A5J4STC3_9ZZZZ</name>
<protein>
    <recommendedName>
        <fullName evidence="2">Antitoxin</fullName>
    </recommendedName>
</protein>
<gene>
    <name evidence="1" type="ORF">EZS27_003129</name>
</gene>
<reference evidence="1" key="1">
    <citation type="submission" date="2019-03" db="EMBL/GenBank/DDBJ databases">
        <title>Single cell metagenomics reveals metabolic interactions within the superorganism composed of flagellate Streblomastix strix and complex community of Bacteroidetes bacteria on its surface.</title>
        <authorList>
            <person name="Treitli S.C."/>
            <person name="Kolisko M."/>
            <person name="Husnik F."/>
            <person name="Keeling P."/>
            <person name="Hampl V."/>
        </authorList>
    </citation>
    <scope>NUCLEOTIDE SEQUENCE</scope>
    <source>
        <strain evidence="1">STM</strain>
    </source>
</reference>
<evidence type="ECO:0000313" key="1">
    <source>
        <dbReference type="EMBL" id="KAA6349416.1"/>
    </source>
</evidence>
<proteinExistence type="predicted"/>